<keyword evidence="5" id="KW-1185">Reference proteome</keyword>
<dbReference type="Gene3D" id="1.25.70.10">
    <property type="entry name" value="Transcription termination factor 3, mitochondrial"/>
    <property type="match status" value="1"/>
</dbReference>
<dbReference type="EMBL" id="JBFOLK010000005">
    <property type="protein sequence ID" value="KAL2510458.1"/>
    <property type="molecule type" value="Genomic_DNA"/>
</dbReference>
<dbReference type="FunFam" id="1.25.70.10:FF:000026">
    <property type="entry name" value="Mitochondrial transcription termination factor family protein"/>
    <property type="match status" value="1"/>
</dbReference>
<keyword evidence="2" id="KW-0806">Transcription termination</keyword>
<comment type="similarity">
    <text evidence="1">Belongs to the mTERF family.</text>
</comment>
<accession>A0ABD1TD44</accession>
<dbReference type="PANTHER" id="PTHR13068">
    <property type="entry name" value="CGI-12 PROTEIN-RELATED"/>
    <property type="match status" value="1"/>
</dbReference>
<evidence type="ECO:0000313" key="5">
    <source>
        <dbReference type="Proteomes" id="UP001604336"/>
    </source>
</evidence>
<gene>
    <name evidence="4" type="ORF">Adt_16058</name>
</gene>
<dbReference type="PANTHER" id="PTHR13068:SF223">
    <property type="entry name" value="MITOCHONDRIAL TRANSCRIPTION TERMINATION FACTOR FAMILY PROTEIN"/>
    <property type="match status" value="1"/>
</dbReference>
<comment type="caution">
    <text evidence="4">The sequence shown here is derived from an EMBL/GenBank/DDBJ whole genome shotgun (WGS) entry which is preliminary data.</text>
</comment>
<evidence type="ECO:0000256" key="1">
    <source>
        <dbReference type="ARBA" id="ARBA00007692"/>
    </source>
</evidence>
<keyword evidence="2" id="KW-0804">Transcription</keyword>
<keyword evidence="2" id="KW-0805">Transcription regulation</keyword>
<proteinExistence type="inferred from homology"/>
<name>A0ABD1TD44_9LAMI</name>
<reference evidence="5" key="1">
    <citation type="submission" date="2024-07" db="EMBL/GenBank/DDBJ databases">
        <title>Two chromosome-level genome assemblies of Korean endemic species Abeliophyllum distichum and Forsythia ovata (Oleaceae).</title>
        <authorList>
            <person name="Jang H."/>
        </authorList>
    </citation>
    <scope>NUCLEOTIDE SEQUENCE [LARGE SCALE GENOMIC DNA]</scope>
</reference>
<dbReference type="SMART" id="SM00733">
    <property type="entry name" value="Mterf"/>
    <property type="match status" value="6"/>
</dbReference>
<protein>
    <submittedName>
        <fullName evidence="4">Mitochondrial transcription termination factor family protein</fullName>
    </submittedName>
</protein>
<organism evidence="4 5">
    <name type="scientific">Abeliophyllum distichum</name>
    <dbReference type="NCBI Taxonomy" id="126358"/>
    <lineage>
        <taxon>Eukaryota</taxon>
        <taxon>Viridiplantae</taxon>
        <taxon>Streptophyta</taxon>
        <taxon>Embryophyta</taxon>
        <taxon>Tracheophyta</taxon>
        <taxon>Spermatophyta</taxon>
        <taxon>Magnoliopsida</taxon>
        <taxon>eudicotyledons</taxon>
        <taxon>Gunneridae</taxon>
        <taxon>Pentapetalae</taxon>
        <taxon>asterids</taxon>
        <taxon>lamiids</taxon>
        <taxon>Lamiales</taxon>
        <taxon>Oleaceae</taxon>
        <taxon>Forsythieae</taxon>
        <taxon>Abeliophyllum</taxon>
    </lineage>
</organism>
<dbReference type="AlphaFoldDB" id="A0ABD1TD44"/>
<sequence>MVVLSTALYRGVSLFARRFHIQTSHFFTGFHPLRNTDATTSQSFKLSPLSSPPYIINPSSFYTTAFPSVGILDENIEILDAIDQQKDSADVLRNWGCSEDDISKIFTRRPSLHKMDIKILQCKLEILTDLGITSSDLVKIIHCRPRFLNCRINLWLNERLEYFRALFGSKEVLLKAIVRNPSLLTYDFHNKIKPVVAIYEKLGVSRRDLIPMLLSRPTLIPRSTLDNEKLDYISRTGVSKESRMYKHVVTLFAISRIETIREKVMNLEKYGFSEDEVFRLFGRSPLVLTLSIDKVQRNMTYVVGTMKLSANVVLSNPFLLFFNLEAILKPRFLLAGKIEDMGLVPQIKGPAMLRALRMSEKRFIAAFITCHLEDVANELINFYKNAKRVKRLAESSKKNLNKGFPF</sequence>
<evidence type="ECO:0000313" key="4">
    <source>
        <dbReference type="EMBL" id="KAL2510458.1"/>
    </source>
</evidence>
<dbReference type="Proteomes" id="UP001604336">
    <property type="component" value="Unassembled WGS sequence"/>
</dbReference>
<dbReference type="InterPro" id="IPR038538">
    <property type="entry name" value="MTERF_sf"/>
</dbReference>
<dbReference type="InterPro" id="IPR003690">
    <property type="entry name" value="MTERF"/>
</dbReference>
<keyword evidence="3" id="KW-0809">Transit peptide</keyword>
<dbReference type="GO" id="GO:0006353">
    <property type="term" value="P:DNA-templated transcription termination"/>
    <property type="evidence" value="ECO:0007669"/>
    <property type="project" value="UniProtKB-KW"/>
</dbReference>
<evidence type="ECO:0000256" key="2">
    <source>
        <dbReference type="ARBA" id="ARBA00022472"/>
    </source>
</evidence>
<dbReference type="Pfam" id="PF02536">
    <property type="entry name" value="mTERF"/>
    <property type="match status" value="1"/>
</dbReference>
<evidence type="ECO:0000256" key="3">
    <source>
        <dbReference type="ARBA" id="ARBA00022946"/>
    </source>
</evidence>